<dbReference type="FunFam" id="3.30.70.270:FF:000001">
    <property type="entry name" value="Diguanylate cyclase domain protein"/>
    <property type="match status" value="1"/>
</dbReference>
<feature type="domain" description="GGDEF" evidence="6">
    <location>
        <begin position="486"/>
        <end position="625"/>
    </location>
</feature>
<dbReference type="InterPro" id="IPR000160">
    <property type="entry name" value="GGDEF_dom"/>
</dbReference>
<dbReference type="SUPFAM" id="SSF55785">
    <property type="entry name" value="PYP-like sensor domain (PAS domain)"/>
    <property type="match status" value="1"/>
</dbReference>
<evidence type="ECO:0000259" key="5">
    <source>
        <dbReference type="PROSITE" id="PS50113"/>
    </source>
</evidence>
<evidence type="ECO:0000256" key="3">
    <source>
        <dbReference type="SAM" id="Phobius"/>
    </source>
</evidence>
<dbReference type="SMART" id="SM00086">
    <property type="entry name" value="PAC"/>
    <property type="match status" value="1"/>
</dbReference>
<feature type="domain" description="PAS" evidence="4">
    <location>
        <begin position="327"/>
        <end position="397"/>
    </location>
</feature>
<dbReference type="NCBIfam" id="TIGR00229">
    <property type="entry name" value="sensory_box"/>
    <property type="match status" value="1"/>
</dbReference>
<evidence type="ECO:0000259" key="6">
    <source>
        <dbReference type="PROSITE" id="PS50887"/>
    </source>
</evidence>
<keyword evidence="3" id="KW-0812">Transmembrane</keyword>
<proteinExistence type="predicted"/>
<accession>A0A1V2H2N7</accession>
<comment type="caution">
    <text evidence="7">The sequence shown here is derived from an EMBL/GenBank/DDBJ whole genome shotgun (WGS) entry which is preliminary data.</text>
</comment>
<dbReference type="InterPro" id="IPR003018">
    <property type="entry name" value="GAF"/>
</dbReference>
<dbReference type="CDD" id="cd12915">
    <property type="entry name" value="PDC2_DGC_like"/>
    <property type="match status" value="1"/>
</dbReference>
<dbReference type="InterPro" id="IPR054327">
    <property type="entry name" value="His-kinase-like_sensor"/>
</dbReference>
<dbReference type="Gene3D" id="3.30.450.40">
    <property type="match status" value="1"/>
</dbReference>
<evidence type="ECO:0000313" key="7">
    <source>
        <dbReference type="EMBL" id="ONG54026.1"/>
    </source>
</evidence>
<dbReference type="SUPFAM" id="SSF55781">
    <property type="entry name" value="GAF domain-like"/>
    <property type="match status" value="1"/>
</dbReference>
<dbReference type="NCBIfam" id="TIGR00254">
    <property type="entry name" value="GGDEF"/>
    <property type="match status" value="1"/>
</dbReference>
<dbReference type="PANTHER" id="PTHR45138:SF9">
    <property type="entry name" value="DIGUANYLATE CYCLASE DGCM-RELATED"/>
    <property type="match status" value="1"/>
</dbReference>
<dbReference type="RefSeq" id="WP_076957434.1">
    <property type="nucleotide sequence ID" value="NZ_MLCO01000090.1"/>
</dbReference>
<feature type="transmembrane region" description="Helical" evidence="3">
    <location>
        <begin position="289"/>
        <end position="311"/>
    </location>
</feature>
<dbReference type="InterPro" id="IPR000014">
    <property type="entry name" value="PAS"/>
</dbReference>
<evidence type="ECO:0000256" key="1">
    <source>
        <dbReference type="ARBA" id="ARBA00012528"/>
    </source>
</evidence>
<dbReference type="GO" id="GO:0043709">
    <property type="term" value="P:cell adhesion involved in single-species biofilm formation"/>
    <property type="evidence" value="ECO:0007669"/>
    <property type="project" value="TreeGrafter"/>
</dbReference>
<dbReference type="SUPFAM" id="SSF55073">
    <property type="entry name" value="Nucleotide cyclase"/>
    <property type="match status" value="1"/>
</dbReference>
<dbReference type="CDD" id="cd12914">
    <property type="entry name" value="PDC1_DGC_like"/>
    <property type="match status" value="1"/>
</dbReference>
<gene>
    <name evidence="7" type="ORF">BKE38_11160</name>
</gene>
<dbReference type="Pfam" id="PF22588">
    <property type="entry name" value="dCache_1_like"/>
    <property type="match status" value="1"/>
</dbReference>
<evidence type="ECO:0000256" key="2">
    <source>
        <dbReference type="ARBA" id="ARBA00034247"/>
    </source>
</evidence>
<dbReference type="InterPro" id="IPR013655">
    <property type="entry name" value="PAS_fold_3"/>
</dbReference>
<name>A0A1V2H2N7_9PROT</name>
<dbReference type="InterPro" id="IPR001610">
    <property type="entry name" value="PAC"/>
</dbReference>
<dbReference type="PANTHER" id="PTHR45138">
    <property type="entry name" value="REGULATORY COMPONENTS OF SENSORY TRANSDUCTION SYSTEM"/>
    <property type="match status" value="1"/>
</dbReference>
<organism evidence="7 8">
    <name type="scientific">Teichococcus deserti</name>
    <dbReference type="NCBI Taxonomy" id="1817963"/>
    <lineage>
        <taxon>Bacteria</taxon>
        <taxon>Pseudomonadati</taxon>
        <taxon>Pseudomonadota</taxon>
        <taxon>Alphaproteobacteria</taxon>
        <taxon>Acetobacterales</taxon>
        <taxon>Roseomonadaceae</taxon>
        <taxon>Roseomonas</taxon>
    </lineage>
</organism>
<dbReference type="CDD" id="cd00130">
    <property type="entry name" value="PAS"/>
    <property type="match status" value="1"/>
</dbReference>
<dbReference type="PROSITE" id="PS50887">
    <property type="entry name" value="GGDEF"/>
    <property type="match status" value="1"/>
</dbReference>
<dbReference type="Gene3D" id="3.30.70.270">
    <property type="match status" value="1"/>
</dbReference>
<dbReference type="PROSITE" id="PS50113">
    <property type="entry name" value="PAC"/>
    <property type="match status" value="1"/>
</dbReference>
<evidence type="ECO:0000259" key="4">
    <source>
        <dbReference type="PROSITE" id="PS50112"/>
    </source>
</evidence>
<dbReference type="SMART" id="SM00267">
    <property type="entry name" value="GGDEF"/>
    <property type="match status" value="1"/>
</dbReference>
<evidence type="ECO:0000313" key="8">
    <source>
        <dbReference type="Proteomes" id="UP000188879"/>
    </source>
</evidence>
<dbReference type="InterPro" id="IPR029016">
    <property type="entry name" value="GAF-like_dom_sf"/>
</dbReference>
<keyword evidence="3" id="KW-0472">Membrane</keyword>
<reference evidence="7 8" key="1">
    <citation type="submission" date="2016-10" db="EMBL/GenBank/DDBJ databases">
        <title>Draft Genome sequence of Roseomonas sp. strain M3.</title>
        <authorList>
            <person name="Subhash Y."/>
            <person name="Lee S."/>
        </authorList>
    </citation>
    <scope>NUCLEOTIDE SEQUENCE [LARGE SCALE GENOMIC DNA]</scope>
    <source>
        <strain evidence="7 8">M3</strain>
    </source>
</reference>
<dbReference type="AlphaFoldDB" id="A0A1V2H2N7"/>
<protein>
    <recommendedName>
        <fullName evidence="1">diguanylate cyclase</fullName>
        <ecNumber evidence="1">2.7.7.65</ecNumber>
    </recommendedName>
</protein>
<dbReference type="GO" id="GO:0052621">
    <property type="term" value="F:diguanylate cyclase activity"/>
    <property type="evidence" value="ECO:0007669"/>
    <property type="project" value="UniProtKB-EC"/>
</dbReference>
<dbReference type="CDD" id="cd01949">
    <property type="entry name" value="GGDEF"/>
    <property type="match status" value="1"/>
</dbReference>
<dbReference type="InterPro" id="IPR000700">
    <property type="entry name" value="PAS-assoc_C"/>
</dbReference>
<dbReference type="Pfam" id="PF01590">
    <property type="entry name" value="GAF"/>
    <property type="match status" value="1"/>
</dbReference>
<dbReference type="InterPro" id="IPR050469">
    <property type="entry name" value="Diguanylate_Cyclase"/>
</dbReference>
<dbReference type="Gene3D" id="3.30.450.20">
    <property type="entry name" value="PAS domain"/>
    <property type="match status" value="3"/>
</dbReference>
<keyword evidence="3" id="KW-1133">Transmembrane helix</keyword>
<dbReference type="EMBL" id="MLCO01000090">
    <property type="protein sequence ID" value="ONG54026.1"/>
    <property type="molecule type" value="Genomic_DNA"/>
</dbReference>
<dbReference type="InterPro" id="IPR029787">
    <property type="entry name" value="Nucleotide_cyclase"/>
</dbReference>
<dbReference type="SMART" id="SM00091">
    <property type="entry name" value="PAS"/>
    <property type="match status" value="1"/>
</dbReference>
<keyword evidence="8" id="KW-1185">Reference proteome</keyword>
<feature type="domain" description="PAC" evidence="5">
    <location>
        <begin position="401"/>
        <end position="454"/>
    </location>
</feature>
<dbReference type="Pfam" id="PF08447">
    <property type="entry name" value="PAS_3"/>
    <property type="match status" value="1"/>
</dbReference>
<sequence length="801" mass="86643">MTPQHRLAPSLGIRSAAFALLACGALLAVEGWNTWRGYEMRIAEVTSSTASITQGLVQHTEDLFDRADLLLTQLAERIGQDGTAPAALDRLNVLLRREAERPPPALSFFVYDAQGRWLASSLPETPRDANNADRGYFRHHRDQADGSLLVGPPLRSRSRGNWIITLSRRLQDPAGNFAGVALATIDARYFAGFFASHDLGRDGAVAMFRADGVLLSRNPFLEEQVGADHSALPLFRDQLPRAAAASAWITSPFDGAQRLNSYRRASRYPVVIAAAISEREALRPWRRDLVVRLVAAALVILLLTSVGLRLAGQVHRRHKTEQALAESEATFRLLAENSSDMVSRLGLDGRRTYVSPSGERLMGRSAADLVGQPADGFIDPEDLPPVRSAIARLRAGEADEATVTYRIRRPDGTPLWLESALRVTRDIQTGEADGVVAVSRDVTERREQELRLAALATTDGLTGLANRRAFDEALALEWHRAARGGLPLSLLLLDVDRFKKYNDHYGHQAGDACLQRVAEAVRDRARRLGDVAARYGGEEMALLLPDTPVSVAVEMAEKLRLSLQERALPHADNPPHAVVTASIGVAGIIPEMLSSFGPEALLAAADSALYSAKHQGRNQVMMALEIPPAARSALPPNNEAARLEAVQGYAAAIAASPGDPELQRITRLAARLFGAPMAALSLVERERQIFVARSGLEATETPRDVAFCAHLVAPSEEILVVPDAAADARFAQNPLVTGGLGLRFYAGAPLVVPDTDLHLGALCVLDQTSHAPLDELQQAVLKDLAALAVARMTQVRHASAD</sequence>
<comment type="catalytic activity">
    <reaction evidence="2">
        <text>2 GTP = 3',3'-c-di-GMP + 2 diphosphate</text>
        <dbReference type="Rhea" id="RHEA:24898"/>
        <dbReference type="ChEBI" id="CHEBI:33019"/>
        <dbReference type="ChEBI" id="CHEBI:37565"/>
        <dbReference type="ChEBI" id="CHEBI:58805"/>
        <dbReference type="EC" id="2.7.7.65"/>
    </reaction>
</comment>
<dbReference type="InterPro" id="IPR035965">
    <property type="entry name" value="PAS-like_dom_sf"/>
</dbReference>
<dbReference type="InterPro" id="IPR043128">
    <property type="entry name" value="Rev_trsase/Diguanyl_cyclase"/>
</dbReference>
<dbReference type="PROSITE" id="PS50112">
    <property type="entry name" value="PAS"/>
    <property type="match status" value="1"/>
</dbReference>
<dbReference type="Proteomes" id="UP000188879">
    <property type="component" value="Unassembled WGS sequence"/>
</dbReference>
<dbReference type="GO" id="GO:1902201">
    <property type="term" value="P:negative regulation of bacterial-type flagellum-dependent cell motility"/>
    <property type="evidence" value="ECO:0007669"/>
    <property type="project" value="TreeGrafter"/>
</dbReference>
<dbReference type="Pfam" id="PF00990">
    <property type="entry name" value="GGDEF"/>
    <property type="match status" value="1"/>
</dbReference>
<dbReference type="EC" id="2.7.7.65" evidence="1"/>
<dbReference type="GO" id="GO:0005886">
    <property type="term" value="C:plasma membrane"/>
    <property type="evidence" value="ECO:0007669"/>
    <property type="project" value="TreeGrafter"/>
</dbReference>